<dbReference type="GO" id="GO:0098552">
    <property type="term" value="C:side of membrane"/>
    <property type="evidence" value="ECO:0007669"/>
    <property type="project" value="UniProtKB-KW"/>
</dbReference>
<protein>
    <submittedName>
        <fullName evidence="3">CFEM domain-containing protein</fullName>
    </submittedName>
</protein>
<sequence length="433" mass="44430">MKFLLPVALATFAALTSATKEHDNKDKCDALEKKVPVCAQPCVNYEAKKYCTPGDLDCGCDPKTLEKIIADSATCVSNACKGEGAVFPPLRAWCKCIIGEKPTKTKTTTKPTATPTNTCAAEASKIPLCALDCTSEEAHKLCPTGDINKCGCRADNLDKIIDRSAACVAKACKGQGPVVPPLRNWCKCVNGGDDTTTTTTTSKHSSTKTTKSHTKTTHTSHSSHTKTHSHGSSTTPTKTGSASSSATETGSTSTGETSKPTTTSPPVTYTSTFTTTSIHTITSCAHNVTSCTAGHVTTETVITTTTWCPEETETAVPTGPPVETETDTVTTTECPETETETVVPTGPPAVTETAVPTGPPAETQPQPTPTEGAPGTTAAPNPSQPGGPGSSSVPSGGPITSQPPPITAGAAVMQRNAGFAAAAVAAFAGFAWL</sequence>
<evidence type="ECO:0000313" key="4">
    <source>
        <dbReference type="Proteomes" id="UP001163105"/>
    </source>
</evidence>
<feature type="region of interest" description="Disordered" evidence="1">
    <location>
        <begin position="308"/>
        <end position="407"/>
    </location>
</feature>
<feature type="compositionally biased region" description="Low complexity" evidence="1">
    <location>
        <begin position="230"/>
        <end position="268"/>
    </location>
</feature>
<reference evidence="3" key="1">
    <citation type="submission" date="2023-01" db="EMBL/GenBank/DDBJ databases">
        <title>The growth and conidiation of Purpureocillium lavendulum are regulated by nitrogen source and histone H3K14 acetylation.</title>
        <authorList>
            <person name="Tang P."/>
            <person name="Han J."/>
            <person name="Zhang C."/>
            <person name="Tang P."/>
            <person name="Qi F."/>
            <person name="Zhang K."/>
            <person name="Liang L."/>
        </authorList>
    </citation>
    <scope>NUCLEOTIDE SEQUENCE</scope>
    <source>
        <strain evidence="3">YMF1.00683</strain>
    </source>
</reference>
<evidence type="ECO:0000313" key="3">
    <source>
        <dbReference type="EMBL" id="KAJ6438206.1"/>
    </source>
</evidence>
<dbReference type="GO" id="GO:0005576">
    <property type="term" value="C:extracellular region"/>
    <property type="evidence" value="ECO:0007669"/>
    <property type="project" value="UniProtKB-SubCell"/>
</dbReference>
<dbReference type="Proteomes" id="UP001163105">
    <property type="component" value="Unassembled WGS sequence"/>
</dbReference>
<feature type="compositionally biased region" description="Low complexity" evidence="1">
    <location>
        <begin position="308"/>
        <end position="380"/>
    </location>
</feature>
<dbReference type="EMBL" id="JAQHRD010000008">
    <property type="protein sequence ID" value="KAJ6438206.1"/>
    <property type="molecule type" value="Genomic_DNA"/>
</dbReference>
<keyword evidence="4" id="KW-1185">Reference proteome</keyword>
<gene>
    <name evidence="3" type="ORF">O9K51_08797</name>
</gene>
<organism evidence="3 4">
    <name type="scientific">Purpureocillium lavendulum</name>
    <dbReference type="NCBI Taxonomy" id="1247861"/>
    <lineage>
        <taxon>Eukaryota</taxon>
        <taxon>Fungi</taxon>
        <taxon>Dikarya</taxon>
        <taxon>Ascomycota</taxon>
        <taxon>Pezizomycotina</taxon>
        <taxon>Sordariomycetes</taxon>
        <taxon>Hypocreomycetidae</taxon>
        <taxon>Hypocreales</taxon>
        <taxon>Ophiocordycipitaceae</taxon>
        <taxon>Purpureocillium</taxon>
    </lineage>
</organism>
<keyword evidence="2" id="KW-0732">Signal</keyword>
<feature type="region of interest" description="Disordered" evidence="1">
    <location>
        <begin position="195"/>
        <end position="268"/>
    </location>
</feature>
<dbReference type="AlphaFoldDB" id="A0AB34FII1"/>
<accession>A0AB34FII1</accession>
<evidence type="ECO:0000256" key="1">
    <source>
        <dbReference type="SAM" id="MobiDB-lite"/>
    </source>
</evidence>
<name>A0AB34FII1_9HYPO</name>
<feature type="chain" id="PRO_5044339016" evidence="2">
    <location>
        <begin position="19"/>
        <end position="433"/>
    </location>
</feature>
<comment type="caution">
    <text evidence="3">The sequence shown here is derived from an EMBL/GenBank/DDBJ whole genome shotgun (WGS) entry which is preliminary data.</text>
</comment>
<feature type="compositionally biased region" description="Basic residues" evidence="1">
    <location>
        <begin position="210"/>
        <end position="229"/>
    </location>
</feature>
<proteinExistence type="predicted"/>
<feature type="signal peptide" evidence="2">
    <location>
        <begin position="1"/>
        <end position="18"/>
    </location>
</feature>
<evidence type="ECO:0000256" key="2">
    <source>
        <dbReference type="SAM" id="SignalP"/>
    </source>
</evidence>
<feature type="compositionally biased region" description="Low complexity" evidence="1">
    <location>
        <begin position="195"/>
        <end position="209"/>
    </location>
</feature>